<dbReference type="EMBL" id="ML210216">
    <property type="protein sequence ID" value="TFK23540.1"/>
    <property type="molecule type" value="Genomic_DNA"/>
</dbReference>
<dbReference type="AlphaFoldDB" id="A0A5C3KSI3"/>
<gene>
    <name evidence="1" type="ORF">FA15DRAFT_745027</name>
</gene>
<dbReference type="Proteomes" id="UP000307440">
    <property type="component" value="Unassembled WGS sequence"/>
</dbReference>
<keyword evidence="2" id="KW-1185">Reference proteome</keyword>
<evidence type="ECO:0000313" key="2">
    <source>
        <dbReference type="Proteomes" id="UP000307440"/>
    </source>
</evidence>
<evidence type="ECO:0000313" key="1">
    <source>
        <dbReference type="EMBL" id="TFK23540.1"/>
    </source>
</evidence>
<reference evidence="1 2" key="1">
    <citation type="journal article" date="2019" name="Nat. Ecol. Evol.">
        <title>Megaphylogeny resolves global patterns of mushroom evolution.</title>
        <authorList>
            <person name="Varga T."/>
            <person name="Krizsan K."/>
            <person name="Foldi C."/>
            <person name="Dima B."/>
            <person name="Sanchez-Garcia M."/>
            <person name="Sanchez-Ramirez S."/>
            <person name="Szollosi G.J."/>
            <person name="Szarkandi J.G."/>
            <person name="Papp V."/>
            <person name="Albert L."/>
            <person name="Andreopoulos W."/>
            <person name="Angelini C."/>
            <person name="Antonin V."/>
            <person name="Barry K.W."/>
            <person name="Bougher N.L."/>
            <person name="Buchanan P."/>
            <person name="Buyck B."/>
            <person name="Bense V."/>
            <person name="Catcheside P."/>
            <person name="Chovatia M."/>
            <person name="Cooper J."/>
            <person name="Damon W."/>
            <person name="Desjardin D."/>
            <person name="Finy P."/>
            <person name="Geml J."/>
            <person name="Haridas S."/>
            <person name="Hughes K."/>
            <person name="Justo A."/>
            <person name="Karasinski D."/>
            <person name="Kautmanova I."/>
            <person name="Kiss B."/>
            <person name="Kocsube S."/>
            <person name="Kotiranta H."/>
            <person name="LaButti K.M."/>
            <person name="Lechner B.E."/>
            <person name="Liimatainen K."/>
            <person name="Lipzen A."/>
            <person name="Lukacs Z."/>
            <person name="Mihaltcheva S."/>
            <person name="Morgado L.N."/>
            <person name="Niskanen T."/>
            <person name="Noordeloos M.E."/>
            <person name="Ohm R.A."/>
            <person name="Ortiz-Santana B."/>
            <person name="Ovrebo C."/>
            <person name="Racz N."/>
            <person name="Riley R."/>
            <person name="Savchenko A."/>
            <person name="Shiryaev A."/>
            <person name="Soop K."/>
            <person name="Spirin V."/>
            <person name="Szebenyi C."/>
            <person name="Tomsovsky M."/>
            <person name="Tulloss R.E."/>
            <person name="Uehling J."/>
            <person name="Grigoriev I.V."/>
            <person name="Vagvolgyi C."/>
            <person name="Papp T."/>
            <person name="Martin F.M."/>
            <person name="Miettinen O."/>
            <person name="Hibbett D.S."/>
            <person name="Nagy L.G."/>
        </authorList>
    </citation>
    <scope>NUCLEOTIDE SEQUENCE [LARGE SCALE GENOMIC DNA]</scope>
    <source>
        <strain evidence="1 2">CBS 121175</strain>
    </source>
</reference>
<protein>
    <submittedName>
        <fullName evidence="1">Uncharacterized protein</fullName>
    </submittedName>
</protein>
<accession>A0A5C3KSI3</accession>
<dbReference type="OrthoDB" id="2416294at2759"/>
<sequence length="108" mass="12509">MEKNAIACLDDIPLIQIKRQFVLCHLGFNFTNFFSYNYANRAARFVDAYYQGLNGPEAVWVNKKYHGHRTIPPEIASKLKQGYRERYKTTVDIPDTVEDDPTAYVDSD</sequence>
<name>A0A5C3KSI3_COPMA</name>
<proteinExistence type="predicted"/>
<organism evidence="1 2">
    <name type="scientific">Coprinopsis marcescibilis</name>
    <name type="common">Agaric fungus</name>
    <name type="synonym">Psathyrella marcescibilis</name>
    <dbReference type="NCBI Taxonomy" id="230819"/>
    <lineage>
        <taxon>Eukaryota</taxon>
        <taxon>Fungi</taxon>
        <taxon>Dikarya</taxon>
        <taxon>Basidiomycota</taxon>
        <taxon>Agaricomycotina</taxon>
        <taxon>Agaricomycetes</taxon>
        <taxon>Agaricomycetidae</taxon>
        <taxon>Agaricales</taxon>
        <taxon>Agaricineae</taxon>
        <taxon>Psathyrellaceae</taxon>
        <taxon>Coprinopsis</taxon>
    </lineage>
</organism>